<dbReference type="Gene3D" id="2.60.40.10">
    <property type="entry name" value="Immunoglobulins"/>
    <property type="match status" value="3"/>
</dbReference>
<evidence type="ECO:0000313" key="2">
    <source>
        <dbReference type="Proteomes" id="UP000189670"/>
    </source>
</evidence>
<organism evidence="1 2">
    <name type="scientific">Candidatus Magnetoglobus multicellularis str. Araruama</name>
    <dbReference type="NCBI Taxonomy" id="890399"/>
    <lineage>
        <taxon>Bacteria</taxon>
        <taxon>Pseudomonadati</taxon>
        <taxon>Thermodesulfobacteriota</taxon>
        <taxon>Desulfobacteria</taxon>
        <taxon>Desulfobacterales</taxon>
        <taxon>Desulfobacteraceae</taxon>
        <taxon>Candidatus Magnetoglobus</taxon>
    </lineage>
</organism>
<evidence type="ECO:0000313" key="1">
    <source>
        <dbReference type="EMBL" id="ETR73026.1"/>
    </source>
</evidence>
<proteinExistence type="predicted"/>
<gene>
    <name evidence="1" type="ORF">OMM_07195</name>
</gene>
<dbReference type="EMBL" id="ATBP01000094">
    <property type="protein sequence ID" value="ETR73026.1"/>
    <property type="molecule type" value="Genomic_DNA"/>
</dbReference>
<feature type="non-terminal residue" evidence="1">
    <location>
        <position position="1"/>
    </location>
</feature>
<reference evidence="2" key="1">
    <citation type="submission" date="2012-11" db="EMBL/GenBank/DDBJ databases">
        <authorList>
            <person name="Lucero-Rivera Y.E."/>
            <person name="Tovar-Ramirez D."/>
        </authorList>
    </citation>
    <scope>NUCLEOTIDE SEQUENCE [LARGE SCALE GENOMIC DNA]</scope>
    <source>
        <strain evidence="2">Araruama</strain>
    </source>
</reference>
<dbReference type="InterPro" id="IPR013783">
    <property type="entry name" value="Ig-like_fold"/>
</dbReference>
<protein>
    <submittedName>
        <fullName evidence="1">Uncharacterized protein</fullName>
    </submittedName>
</protein>
<dbReference type="Proteomes" id="UP000189670">
    <property type="component" value="Unassembled WGS sequence"/>
</dbReference>
<accession>A0A1V1PE16</accession>
<name>A0A1V1PE16_9BACT</name>
<comment type="caution">
    <text evidence="1">The sequence shown here is derived from an EMBL/GenBank/DDBJ whole genome shotgun (WGS) entry which is preliminary data.</text>
</comment>
<sequence>HEVALGVTELSVKCDYLDGNNFGVIVEKYETDTDPRYPKNDPYDSEKDNNILKANPIITPYPDLTIATETDDENDTNPRIWWTPQFPLDGEEVTFYAGISNQGAGGSINDFEVEFIILLKGNALDRVSLGSEKYKDGIPLGPMPKNYTFCNIASKDTWPAIPGSHIVEVRVNEDKSINEGTNRYDNNNAQKTIDSQYIRFPDLVVRHAWWVPQTPKDGEEVTFYASIENIGTGGSIQEFDIEFLLTEQDNTGYPMQNISLGSATVKDQVLPAQKKPIHEDESGNFEYEYISDMDWNIISGTISIESHCLESDSMCKEKLKNSNLKYLRLSGANSVIRSKNSFQIDSDTLVFRAQASGSGKRYFSLCKPGTNCQGTNQLLTQEIATSKNTWQAYVLDVRDINELVTCEIRTGTSSNAILKIDDIRMTPSASNDSPVLVAIPFSDSWEAFPFSDIISKTPGSFTVTARLPVDDAMPIKEDPMQNKQWQEHTVPLQQNPPDPWIEPANYVFIDINRSPPTQFIGKNFVYEVELQNIGGPTLIDSNLNWYLSTPDAGYGKSLETDEISGLMKNGKSTQTFEIPVVSGNMNIHAFLNDDALLKESNPWSEDDLNRKSDMTPVDDVDLAVKKIWWRVEDPLPGQTVSEPYEGQPVRFYARIDNNGSGGAITDFDVQFIVDASLFEAVDLKTTTVKDDILFGRRGWTSSAMANGGFEGNCSGSKDKLCDWTIVSGSVSAESYCGIDDTHCICSRSDDSDINVNPACNPSALNGNLHYARLSGAGTQFKSGSFYVTGHIIEFKAQVVGSGDKKIRVCKVNNPDTCVSETYTGKSYWNAYVIDVSSFIGQEAFLELSTEGSGNMEFWVDDFRMDVASHDPVFVTTVESKDTWPATTGSHEIKVIADVKNVLPEPDDYDPANPTTTNNVKSTIITEVGQTDYQIIKSPTFPEIQRQIQERNIHVMAEITNNGSSTALETDLYWYACLDAENPSCAEFDLDNDNWKSVFGNPATKEKVPALANGEVYTSVFTYTADYGKTYVIAEVNPEGNVSEEVLHNNRFNLSADTEVYKPALFVKSIWWIPEKPKDGEEVTFYAAIENELGHDTGGTLDDFDVNFTIIDNNNKDQTEDLGTTKIKDDIQMADRRIIDEFQSSVFDTQINTESNTLAPWKKISGSVSIVDRCFQHYTKCEETISNRYYARLYGANTLLRSNEFTLENNMIIFSGYTNGSGSKIVRVKHKLNSVPNPMADTILREIEYTEKQTWRSNVIELPSGYTGEKVYIELLTQDGANAEFVVDDFRMTLPSTDDIFVTIAQSNKVWTAQPGSFDISVAVSLDKTSSKGKQIELLNDPSDTELIKNADYTVSEPQFNLEKQIQGKDVVFTATVTNIGASTLVESEIHWIVNNDSTKTKLQKKRLKALQQDRFIHQPLL</sequence>